<dbReference type="Gene3D" id="1.10.390.10">
    <property type="entry name" value="Neutral Protease Domain 2"/>
    <property type="match status" value="1"/>
</dbReference>
<dbReference type="Proteomes" id="UP000077412">
    <property type="component" value="Chromosome"/>
</dbReference>
<proteinExistence type="predicted"/>
<keyword evidence="1" id="KW-1133">Transmembrane helix</keyword>
<protein>
    <recommendedName>
        <fullName evidence="4">Peptidase MA-like domain-containing protein</fullName>
    </recommendedName>
</protein>
<feature type="transmembrane region" description="Helical" evidence="1">
    <location>
        <begin position="31"/>
        <end position="49"/>
    </location>
</feature>
<keyword evidence="3" id="KW-1185">Reference proteome</keyword>
<dbReference type="AlphaFoldDB" id="A0A1B1Z3P4"/>
<evidence type="ECO:0008006" key="4">
    <source>
        <dbReference type="Google" id="ProtNLM"/>
    </source>
</evidence>
<name>A0A1B1Z3P4_9BACL</name>
<feature type="transmembrane region" description="Helical" evidence="1">
    <location>
        <begin position="7"/>
        <end position="25"/>
    </location>
</feature>
<accession>A0A1B1Z3P4</accession>
<feature type="transmembrane region" description="Helical" evidence="1">
    <location>
        <begin position="61"/>
        <end position="84"/>
    </location>
</feature>
<dbReference type="RefSeq" id="WP_066288560.1">
    <property type="nucleotide sequence ID" value="NZ_CP016761.1"/>
</dbReference>
<gene>
    <name evidence="2" type="ORF">ABE41_008010</name>
</gene>
<evidence type="ECO:0000313" key="2">
    <source>
        <dbReference type="EMBL" id="ANX11949.1"/>
    </source>
</evidence>
<dbReference type="EMBL" id="CP016761">
    <property type="protein sequence ID" value="ANX11949.1"/>
    <property type="molecule type" value="Genomic_DNA"/>
</dbReference>
<sequence>MNRLYLITKTFCYCVCLILLLYGLFLLTDQLSGFLLGVILIISSIKFYLAKRLTKSKAERISFLSIVITVVLSSALFSSFNFFLHHTLTQDLPARAKNQFYTKSLLYDNQFLFKRIDFLKTLSVKSSKEAVVFYRPGDDHFANLAIQHIRKVISMNEKLIDIHQPVPVTVILYRNPENFQNQLPVHSYENLHGMYVPTEETIHLLVTKQMEENDEPFLELTAHEYTHHWIVSYLGQRGLVNGHLPRWFEEGIAEYAGLASIEKIPRFMPLQFIPFTRIQSVSDWANENSRNSPHLPYRQSYYAIDQLIRDGNQSKIKNLLLENNQNFYQTFQNELAESMVEFELRFLRDEMREYRENTD</sequence>
<evidence type="ECO:0000313" key="3">
    <source>
        <dbReference type="Proteomes" id="UP000077412"/>
    </source>
</evidence>
<dbReference type="KEGG" id="far:ABE41_008010"/>
<keyword evidence="1" id="KW-0812">Transmembrane</keyword>
<evidence type="ECO:0000256" key="1">
    <source>
        <dbReference type="SAM" id="Phobius"/>
    </source>
</evidence>
<keyword evidence="1" id="KW-0472">Membrane</keyword>
<reference evidence="2 3" key="1">
    <citation type="submission" date="2016-08" db="EMBL/GenBank/DDBJ databases">
        <title>Complete genome sequence of Fictibacillus arsenicus G25-54, a strain with toxicity to nematodes and a potential arsenic-resistance activity.</title>
        <authorList>
            <person name="Zheng Z."/>
        </authorList>
    </citation>
    <scope>NUCLEOTIDE SEQUENCE [LARGE SCALE GENOMIC DNA]</scope>
    <source>
        <strain evidence="2 3">G25-54</strain>
    </source>
</reference>
<dbReference type="OrthoDB" id="43895at2"/>
<dbReference type="STRING" id="255247.ABE41_008010"/>
<organism evidence="2 3">
    <name type="scientific">Fictibacillus arsenicus</name>
    <dbReference type="NCBI Taxonomy" id="255247"/>
    <lineage>
        <taxon>Bacteria</taxon>
        <taxon>Bacillati</taxon>
        <taxon>Bacillota</taxon>
        <taxon>Bacilli</taxon>
        <taxon>Bacillales</taxon>
        <taxon>Fictibacillaceae</taxon>
        <taxon>Fictibacillus</taxon>
    </lineage>
</organism>
<dbReference type="InterPro" id="IPR027268">
    <property type="entry name" value="Peptidase_M4/M1_CTD_sf"/>
</dbReference>